<feature type="compositionally biased region" description="Basic residues" evidence="2">
    <location>
        <begin position="429"/>
        <end position="439"/>
    </location>
</feature>
<reference evidence="4" key="1">
    <citation type="submission" date="2022-07" db="EMBL/GenBank/DDBJ databases">
        <title>Genome Sequence of Physisporinus lineatus.</title>
        <authorList>
            <person name="Buettner E."/>
        </authorList>
    </citation>
    <scope>NUCLEOTIDE SEQUENCE</scope>
    <source>
        <strain evidence="4">VT162</strain>
    </source>
</reference>
<dbReference type="SUPFAM" id="SSF51197">
    <property type="entry name" value="Clavaminate synthase-like"/>
    <property type="match status" value="1"/>
</dbReference>
<dbReference type="AlphaFoldDB" id="A0AAD5Y8B0"/>
<dbReference type="InterPro" id="IPR037151">
    <property type="entry name" value="AlkB-like_sf"/>
</dbReference>
<evidence type="ECO:0000313" key="4">
    <source>
        <dbReference type="EMBL" id="KAJ3475801.1"/>
    </source>
</evidence>
<protein>
    <recommendedName>
        <fullName evidence="3">Alpha-ketoglutarate-dependent dioxygenase AlkB-like domain-containing protein</fullName>
    </recommendedName>
</protein>
<feature type="compositionally biased region" description="Low complexity" evidence="2">
    <location>
        <begin position="220"/>
        <end position="230"/>
    </location>
</feature>
<feature type="domain" description="Alpha-ketoglutarate-dependent dioxygenase AlkB-like" evidence="3">
    <location>
        <begin position="1058"/>
        <end position="1229"/>
    </location>
</feature>
<gene>
    <name evidence="4" type="ORF">NLI96_g11593</name>
</gene>
<feature type="region of interest" description="Disordered" evidence="2">
    <location>
        <begin position="414"/>
        <end position="578"/>
    </location>
</feature>
<sequence>METPKALCDRSVLSAEPYASRFLTYKFDDRTRRRSKRNRSDEFIRSVAQDVKNDENAMKAAAKWLEIAFKPQESSGQRVTQVNPDYLESIDVFVHFYYILFENPSSNWQAEDFLHGERKKRGHHFDAPKFHGNEDSQSPTIDLILSSPGLPTSVSERNLNEAGCQDDVPHNTPALSSGIHEDTSSPGDETLVEEIPSVSAPSLSTTPTVVDSIWEETHSSNEPSSSASISVVEKAFSRPSRKRKKKAPKKKPEPAKLTIDTTPHIEVPPPEENDPQPEWPPLSPLTPLSDEMDVVPEEPPVPQAQKSRRKGRIPQAPTRTLPGRAATNTSHERTPEPPAEIVSAPQTLVNPPSAKAPSKTRRGLKKQKVGEQNVHSISTAVVAEDIDDTVSSSAMIVNPPSEGALPFQVIAAEGKKAQQSKSATIQAPSRRKKKGKKNKVSTPKGAKDLALPPRKRRRKNDSTFVPLTASVDMETSSDESHPIVPMESDAIPSTSKGADQMDLEDDTASPRVARWQKMKEAAKRRASVIAPPEKHLQGKKRKRQDRQEKTTHETQSNSIASMDDPPPPRDTCPLPKRKLPRVRLILPPRPTTPDARAPITLTDVDRHMCAIALEVGNPVIDHEASRDDWVNASSDPTVDVREGEDDISGALSSMVATMSLGLTSTRSSYIPPRPSMPITNQPEQVPLPKRPLPSYPPIWAQSRQEVCESFDWFRSYQGGVYFLKDIVKGYLLGGFSACRDLFHHNGKLIVSHGGGKAESLHKNHGRIETHTASDQLADDKSVRALLRTYEMKKPVVLIIDDKYALFPFDLDGKGSEKQPSPEGCVVRYKFAFQWCEEQGQPWWIQMDPTLDQSLETFAPGLNPGAVTSTSSSDPIFKTCNVCRQSSPQVYAERWSCLKPSCRQFWTIAEDDMEVPSSLSYSQSFLELVHFPEQDLVDIRPSAPMSVMPQSGGVATSRHFCKGWHCRNCGRLSSRYKWEHWECKGCGYVVETGGRLRSAKEFSHQMEGHSFMRHRHSTKAGVQMSLPQMYRCGPSFSHYVTFVLPYNRGYVHVIFSAPLGNARADEILQKYQTQAKTGQLRFRRWPLRAHKCRGTLLSNYFSQNTGKPYQYVGGAENTVPFDPNSAVTDALDLMKNRIQQALSKSHYEFNEVLSAAYMEKQKMAYHSDSERGLGPVVASLSLGASAYMHFRLHNQYTGELAEGCSREVLSLFLRHGDVVVMEGDGVQRYYE</sequence>
<dbReference type="Gene3D" id="2.60.120.590">
    <property type="entry name" value="Alpha-ketoglutarate-dependent dioxygenase AlkB-like"/>
    <property type="match status" value="1"/>
</dbReference>
<feature type="region of interest" description="Disordered" evidence="2">
    <location>
        <begin position="216"/>
        <end position="378"/>
    </location>
</feature>
<dbReference type="Pfam" id="PF13532">
    <property type="entry name" value="2OG-FeII_Oxy_2"/>
    <property type="match status" value="1"/>
</dbReference>
<feature type="compositionally biased region" description="Basic residues" evidence="2">
    <location>
        <begin position="358"/>
        <end position="367"/>
    </location>
</feature>
<evidence type="ECO:0000256" key="2">
    <source>
        <dbReference type="SAM" id="MobiDB-lite"/>
    </source>
</evidence>
<dbReference type="GO" id="GO:0035516">
    <property type="term" value="F:broad specificity oxidative DNA demethylase activity"/>
    <property type="evidence" value="ECO:0007669"/>
    <property type="project" value="TreeGrafter"/>
</dbReference>
<dbReference type="InterPro" id="IPR027450">
    <property type="entry name" value="AlkB-like"/>
</dbReference>
<keyword evidence="5" id="KW-1185">Reference proteome</keyword>
<evidence type="ECO:0000259" key="3">
    <source>
        <dbReference type="Pfam" id="PF13532"/>
    </source>
</evidence>
<feature type="binding site" evidence="1">
    <location>
        <position position="1165"/>
    </location>
    <ligand>
        <name>2-oxoglutarate</name>
        <dbReference type="ChEBI" id="CHEBI:16810"/>
    </ligand>
</feature>
<dbReference type="EMBL" id="JANAWD010000797">
    <property type="protein sequence ID" value="KAJ3475801.1"/>
    <property type="molecule type" value="Genomic_DNA"/>
</dbReference>
<evidence type="ECO:0000256" key="1">
    <source>
        <dbReference type="PIRSR" id="PIRSR632852-1"/>
    </source>
</evidence>
<organism evidence="4 5">
    <name type="scientific">Meripilus lineatus</name>
    <dbReference type="NCBI Taxonomy" id="2056292"/>
    <lineage>
        <taxon>Eukaryota</taxon>
        <taxon>Fungi</taxon>
        <taxon>Dikarya</taxon>
        <taxon>Basidiomycota</taxon>
        <taxon>Agaricomycotina</taxon>
        <taxon>Agaricomycetes</taxon>
        <taxon>Polyporales</taxon>
        <taxon>Meripilaceae</taxon>
        <taxon>Meripilus</taxon>
    </lineage>
</organism>
<dbReference type="GO" id="GO:0008198">
    <property type="term" value="F:ferrous iron binding"/>
    <property type="evidence" value="ECO:0007669"/>
    <property type="project" value="TreeGrafter"/>
</dbReference>
<dbReference type="GO" id="GO:0006307">
    <property type="term" value="P:DNA alkylation repair"/>
    <property type="evidence" value="ECO:0007669"/>
    <property type="project" value="TreeGrafter"/>
</dbReference>
<proteinExistence type="predicted"/>
<feature type="compositionally biased region" description="Polar residues" evidence="2">
    <location>
        <begin position="417"/>
        <end position="427"/>
    </location>
</feature>
<dbReference type="GO" id="GO:0051747">
    <property type="term" value="F:cytosine C-5 DNA demethylase activity"/>
    <property type="evidence" value="ECO:0007669"/>
    <property type="project" value="TreeGrafter"/>
</dbReference>
<dbReference type="PANTHER" id="PTHR31573:SF4">
    <property type="entry name" value="FE2OG DIOXYGENASE DOMAIN-CONTAINING PROTEIN"/>
    <property type="match status" value="1"/>
</dbReference>
<evidence type="ECO:0000313" key="5">
    <source>
        <dbReference type="Proteomes" id="UP001212997"/>
    </source>
</evidence>
<accession>A0AAD5Y8B0</accession>
<feature type="compositionally biased region" description="Basic residues" evidence="2">
    <location>
        <begin position="239"/>
        <end position="249"/>
    </location>
</feature>
<feature type="region of interest" description="Disordered" evidence="2">
    <location>
        <begin position="130"/>
        <end position="190"/>
    </location>
</feature>
<dbReference type="Proteomes" id="UP001212997">
    <property type="component" value="Unassembled WGS sequence"/>
</dbReference>
<dbReference type="InterPro" id="IPR032852">
    <property type="entry name" value="ALKBH2"/>
</dbReference>
<name>A0AAD5Y8B0_9APHY</name>
<comment type="caution">
    <text evidence="4">The sequence shown here is derived from an EMBL/GenBank/DDBJ whole genome shotgun (WGS) entry which is preliminary data.</text>
</comment>
<feature type="binding site" evidence="1">
    <location>
        <position position="1156"/>
    </location>
    <ligand>
        <name>2-oxoglutarate</name>
        <dbReference type="ChEBI" id="CHEBI:16810"/>
    </ligand>
</feature>
<dbReference type="PANTHER" id="PTHR31573">
    <property type="entry name" value="ALPHA-KETOGLUTARATE-DEPENDENT DIOXYGENASE ALKB HOMOLOG 2"/>
    <property type="match status" value="1"/>
</dbReference>